<evidence type="ECO:0000256" key="8">
    <source>
        <dbReference type="ARBA" id="ARBA00023288"/>
    </source>
</evidence>
<dbReference type="AlphaFoldDB" id="A0A6G1GSY6"/>
<dbReference type="SUPFAM" id="SSF51445">
    <property type="entry name" value="(Trans)glycosidases"/>
    <property type="match status" value="1"/>
</dbReference>
<keyword evidence="7" id="KW-0325">Glycoprotein</keyword>
<evidence type="ECO:0000259" key="10">
    <source>
        <dbReference type="SMART" id="SM00768"/>
    </source>
</evidence>
<dbReference type="PANTHER" id="PTHR31468">
    <property type="entry name" value="1,3-BETA-GLUCANOSYLTRANSFERASE GAS1"/>
    <property type="match status" value="1"/>
</dbReference>
<dbReference type="EC" id="2.4.1.-" evidence="9"/>
<dbReference type="GO" id="GO:0098552">
    <property type="term" value="C:side of membrane"/>
    <property type="evidence" value="ECO:0007669"/>
    <property type="project" value="UniProtKB-KW"/>
</dbReference>
<evidence type="ECO:0000256" key="5">
    <source>
        <dbReference type="ARBA" id="ARBA00023136"/>
    </source>
</evidence>
<feature type="chain" id="PRO_5026370923" description="1,3-beta-glucanosyltransferase" evidence="9">
    <location>
        <begin position="24"/>
        <end position="543"/>
    </location>
</feature>
<dbReference type="GO" id="GO:0005886">
    <property type="term" value="C:plasma membrane"/>
    <property type="evidence" value="ECO:0007669"/>
    <property type="project" value="UniProtKB-SubCell"/>
</dbReference>
<keyword evidence="5 9" id="KW-0472">Membrane</keyword>
<comment type="function">
    <text evidence="9">Splits internally a 1,3-beta-glucan molecule and transfers the newly generated reducing end (the donor) to the non-reducing end of another 1,3-beta-glucan molecule (the acceptor) forming a 1,3-beta linkage, resulting in the elongation of 1,3-beta-glucan chains in the cell wall.</text>
</comment>
<dbReference type="Pfam" id="PF07983">
    <property type="entry name" value="X8"/>
    <property type="match status" value="1"/>
</dbReference>
<feature type="signal peptide" evidence="9">
    <location>
        <begin position="1"/>
        <end position="23"/>
    </location>
</feature>
<keyword evidence="8 9" id="KW-0449">Lipoprotein</keyword>
<name>A0A6G1GSY6_9PEZI</name>
<keyword evidence="6" id="KW-1015">Disulfide bond</keyword>
<dbReference type="Proteomes" id="UP000800041">
    <property type="component" value="Unassembled WGS sequence"/>
</dbReference>
<keyword evidence="9" id="KW-0808">Transferase</keyword>
<evidence type="ECO:0000313" key="11">
    <source>
        <dbReference type="EMBL" id="KAF1984045.1"/>
    </source>
</evidence>
<sequence>MRGFGIAASAVAATAFFSSAVSAQQVDPIVIKGSKFFYKTNGTQFFMKGVAYQQEIGPGGASSADTTDGSRAPNYQDPLANEAACRRDVPILQQLQTNTIRVYAIDPTKDHDPCMSLLANAGIYVVADLSQPDESIDRNSPQWDDTLYERYTAVVDSLAKYNNVLGFFAGNEVSNQANNTDASAFVKAAVRDMKSYIKQKQYRTIGVGYATNDDKEIREQLADYFNCGDPAEAIDFWGYNIYSWCGDSSYTESGFDQRTDEFASYSVPVFFAEYGCNTVQPRKFTEVQALYGRQMTPVWSGGIVYMYFQEANDYGLVTVSGNTVSKLPDFTALSRQIASVTPSGVQMSAYNPTNTAAASCPSVNAAWGAVASPLPPSANPQLCQCMMASLTCTVASGTDTDDYEDLFQQVCGYDDGKPCAGIAHNATTGTFGAYSMCNATEQLSWAFNVYVSGQDNQNQACDFDGKAATKSAASSSSQCSGLLSEAGAEGTGDVTSAPNGGGAASTSTGAAAATTVPDFNFGLLKLGAYLITAVIGGASLILL</sequence>
<keyword evidence="4 9" id="KW-0732">Signal</keyword>
<evidence type="ECO:0000256" key="1">
    <source>
        <dbReference type="ARBA" id="ARBA00004609"/>
    </source>
</evidence>
<comment type="subcellular location">
    <subcellularLocation>
        <location evidence="1 9">Cell membrane</location>
        <topology evidence="1 9">Lipid-anchor</topology>
        <topology evidence="1 9">GPI-anchor</topology>
    </subcellularLocation>
</comment>
<dbReference type="SMART" id="SM00768">
    <property type="entry name" value="X8"/>
    <property type="match status" value="1"/>
</dbReference>
<protein>
    <recommendedName>
        <fullName evidence="9">1,3-beta-glucanosyltransferase</fullName>
        <ecNumber evidence="9">2.4.1.-</ecNumber>
    </recommendedName>
</protein>
<dbReference type="Pfam" id="PF03198">
    <property type="entry name" value="Glyco_hydro_72"/>
    <property type="match status" value="1"/>
</dbReference>
<evidence type="ECO:0000313" key="12">
    <source>
        <dbReference type="Proteomes" id="UP000800041"/>
    </source>
</evidence>
<dbReference type="GO" id="GO:0042124">
    <property type="term" value="F:1,3-beta-glucanosyltransferase activity"/>
    <property type="evidence" value="ECO:0007669"/>
    <property type="project" value="TreeGrafter"/>
</dbReference>
<proteinExistence type="inferred from homology"/>
<feature type="domain" description="X8" evidence="10">
    <location>
        <begin position="390"/>
        <end position="481"/>
    </location>
</feature>
<organism evidence="11 12">
    <name type="scientific">Aulographum hederae CBS 113979</name>
    <dbReference type="NCBI Taxonomy" id="1176131"/>
    <lineage>
        <taxon>Eukaryota</taxon>
        <taxon>Fungi</taxon>
        <taxon>Dikarya</taxon>
        <taxon>Ascomycota</taxon>
        <taxon>Pezizomycotina</taxon>
        <taxon>Dothideomycetes</taxon>
        <taxon>Pleosporomycetidae</taxon>
        <taxon>Aulographales</taxon>
        <taxon>Aulographaceae</taxon>
    </lineage>
</organism>
<dbReference type="InterPro" id="IPR012946">
    <property type="entry name" value="X8"/>
</dbReference>
<dbReference type="PANTHER" id="PTHR31468:SF2">
    <property type="entry name" value="1,3-BETA-GLUCANOSYLTRANSFERASE GAS1"/>
    <property type="match status" value="1"/>
</dbReference>
<dbReference type="Gene3D" id="1.20.58.1040">
    <property type="match status" value="1"/>
</dbReference>
<keyword evidence="3 9" id="KW-0336">GPI-anchor</keyword>
<dbReference type="OrthoDB" id="421038at2759"/>
<dbReference type="Gene3D" id="3.20.20.80">
    <property type="entry name" value="Glycosidases"/>
    <property type="match status" value="1"/>
</dbReference>
<evidence type="ECO:0000256" key="3">
    <source>
        <dbReference type="ARBA" id="ARBA00022622"/>
    </source>
</evidence>
<comment type="similarity">
    <text evidence="2 9">Belongs to the glycosyl hydrolase 72 family.</text>
</comment>
<evidence type="ECO:0000256" key="7">
    <source>
        <dbReference type="ARBA" id="ARBA00023180"/>
    </source>
</evidence>
<dbReference type="InterPro" id="IPR017853">
    <property type="entry name" value="GH"/>
</dbReference>
<dbReference type="EMBL" id="ML977170">
    <property type="protein sequence ID" value="KAF1984045.1"/>
    <property type="molecule type" value="Genomic_DNA"/>
</dbReference>
<evidence type="ECO:0000256" key="6">
    <source>
        <dbReference type="ARBA" id="ARBA00023157"/>
    </source>
</evidence>
<evidence type="ECO:0000256" key="2">
    <source>
        <dbReference type="ARBA" id="ARBA00007528"/>
    </source>
</evidence>
<dbReference type="GO" id="GO:0031505">
    <property type="term" value="P:fungal-type cell wall organization"/>
    <property type="evidence" value="ECO:0007669"/>
    <property type="project" value="TreeGrafter"/>
</dbReference>
<evidence type="ECO:0000256" key="4">
    <source>
        <dbReference type="ARBA" id="ARBA00022729"/>
    </source>
</evidence>
<dbReference type="InterPro" id="IPR004886">
    <property type="entry name" value="Glucanosyltransferase"/>
</dbReference>
<accession>A0A6G1GSY6</accession>
<evidence type="ECO:0000256" key="9">
    <source>
        <dbReference type="RuleBase" id="RU361209"/>
    </source>
</evidence>
<gene>
    <name evidence="11" type="ORF">K402DRAFT_359824</name>
</gene>
<dbReference type="FunFam" id="3.20.20.80:FF:000038">
    <property type="entry name" value="1,3-beta-glucanosyltransferase"/>
    <property type="match status" value="1"/>
</dbReference>
<keyword evidence="12" id="KW-1185">Reference proteome</keyword>
<reference evidence="11" key="1">
    <citation type="journal article" date="2020" name="Stud. Mycol.">
        <title>101 Dothideomycetes genomes: a test case for predicting lifestyles and emergence of pathogens.</title>
        <authorList>
            <person name="Haridas S."/>
            <person name="Albert R."/>
            <person name="Binder M."/>
            <person name="Bloem J."/>
            <person name="Labutti K."/>
            <person name="Salamov A."/>
            <person name="Andreopoulos B."/>
            <person name="Baker S."/>
            <person name="Barry K."/>
            <person name="Bills G."/>
            <person name="Bluhm B."/>
            <person name="Cannon C."/>
            <person name="Castanera R."/>
            <person name="Culley D."/>
            <person name="Daum C."/>
            <person name="Ezra D."/>
            <person name="Gonzalez J."/>
            <person name="Henrissat B."/>
            <person name="Kuo A."/>
            <person name="Liang C."/>
            <person name="Lipzen A."/>
            <person name="Lutzoni F."/>
            <person name="Magnuson J."/>
            <person name="Mondo S."/>
            <person name="Nolan M."/>
            <person name="Ohm R."/>
            <person name="Pangilinan J."/>
            <person name="Park H.-J."/>
            <person name="Ramirez L."/>
            <person name="Alfaro M."/>
            <person name="Sun H."/>
            <person name="Tritt A."/>
            <person name="Yoshinaga Y."/>
            <person name="Zwiers L.-H."/>
            <person name="Turgeon B."/>
            <person name="Goodwin S."/>
            <person name="Spatafora J."/>
            <person name="Crous P."/>
            <person name="Grigoriev I."/>
        </authorList>
    </citation>
    <scope>NUCLEOTIDE SEQUENCE</scope>
    <source>
        <strain evidence="11">CBS 113979</strain>
    </source>
</reference>
<dbReference type="GO" id="GO:0071970">
    <property type="term" value="P:fungal-type cell wall (1-&gt;3)-beta-D-glucan biosynthetic process"/>
    <property type="evidence" value="ECO:0007669"/>
    <property type="project" value="TreeGrafter"/>
</dbReference>